<dbReference type="AlphaFoldDB" id="A0A0F9YW56"/>
<comment type="caution">
    <text evidence="1">The sequence shown here is derived from an EMBL/GenBank/DDBJ whole genome shotgun (WGS) entry which is preliminary data.</text>
</comment>
<dbReference type="Proteomes" id="UP000034934">
    <property type="component" value="Unassembled WGS sequence"/>
</dbReference>
<sequence>MFELKKIKLGRQGKSKRQEDHLEFALFTKEEFMKEKKIYPVALKKQILKWLKDKKIFWVSQIN</sequence>
<protein>
    <submittedName>
        <fullName evidence="1">Uncharacterized protein</fullName>
    </submittedName>
</protein>
<evidence type="ECO:0000313" key="2">
    <source>
        <dbReference type="Proteomes" id="UP000034934"/>
    </source>
</evidence>
<proteinExistence type="predicted"/>
<gene>
    <name evidence="1" type="ORF">UR19_C0001G0080</name>
</gene>
<organism evidence="1 2">
    <name type="scientific">Candidatus Nomurabacteria bacterium GW2011_GWF1_31_48</name>
    <dbReference type="NCBI Taxonomy" id="1618767"/>
    <lineage>
        <taxon>Bacteria</taxon>
        <taxon>Candidatus Nomuraibacteriota</taxon>
    </lineage>
</organism>
<reference evidence="1 2" key="1">
    <citation type="journal article" date="2015" name="Nature">
        <title>rRNA introns, odd ribosomes, and small enigmatic genomes across a large radiation of phyla.</title>
        <authorList>
            <person name="Brown C.T."/>
            <person name="Hug L.A."/>
            <person name="Thomas B.C."/>
            <person name="Sharon I."/>
            <person name="Castelle C.J."/>
            <person name="Singh A."/>
            <person name="Wilkins M.J."/>
            <person name="Williams K.H."/>
            <person name="Banfield J.F."/>
        </authorList>
    </citation>
    <scope>NUCLEOTIDE SEQUENCE [LARGE SCALE GENOMIC DNA]</scope>
</reference>
<accession>A0A0F9YW56</accession>
<name>A0A0F9YW56_9BACT</name>
<dbReference type="EMBL" id="LBOG01000001">
    <property type="protein sequence ID" value="KKP30696.1"/>
    <property type="molecule type" value="Genomic_DNA"/>
</dbReference>
<evidence type="ECO:0000313" key="1">
    <source>
        <dbReference type="EMBL" id="KKP30696.1"/>
    </source>
</evidence>